<protein>
    <submittedName>
        <fullName evidence="1">Transcriptional regulator</fullName>
    </submittedName>
</protein>
<comment type="caution">
    <text evidence="1">The sequence shown here is derived from an EMBL/GenBank/DDBJ whole genome shotgun (WGS) entry which is preliminary data.</text>
</comment>
<dbReference type="RefSeq" id="WP_063950999.1">
    <property type="nucleotide sequence ID" value="NZ_JBJDNA010000001.1"/>
</dbReference>
<sequence length="76" mass="8413">MRTNIELDDALIAEAMEITGLSTKKATVEKALRDLVENLGRRKALQELRGIGWSGDLEDVRNGWSAEDIKSQDAAE</sequence>
<dbReference type="InterPro" id="IPR019239">
    <property type="entry name" value="VapB_antitoxin"/>
</dbReference>
<proteinExistence type="predicted"/>
<dbReference type="Proteomes" id="UP000077098">
    <property type="component" value="Unassembled WGS sequence"/>
</dbReference>
<reference evidence="1 2" key="1">
    <citation type="submission" date="2016-05" db="EMBL/GenBank/DDBJ databases">
        <authorList>
            <person name="Lavstsen T."/>
            <person name="Jespersen J.S."/>
        </authorList>
    </citation>
    <scope>NUCLEOTIDE SEQUENCE [LARGE SCALE GENOMIC DNA]</scope>
    <source>
        <strain evidence="1 2">KCJ1736</strain>
    </source>
</reference>
<dbReference type="EMBL" id="LXPS01000038">
    <property type="protein sequence ID" value="OAE38365.1"/>
    <property type="molecule type" value="Genomic_DNA"/>
</dbReference>
<name>A0A176WXT1_AGRTU</name>
<dbReference type="AlphaFoldDB" id="A0A176WXT1"/>
<evidence type="ECO:0000313" key="1">
    <source>
        <dbReference type="EMBL" id="OAE38365.1"/>
    </source>
</evidence>
<organism evidence="1 2">
    <name type="scientific">Agrobacterium tumefaciens</name>
    <dbReference type="NCBI Taxonomy" id="358"/>
    <lineage>
        <taxon>Bacteria</taxon>
        <taxon>Pseudomonadati</taxon>
        <taxon>Pseudomonadota</taxon>
        <taxon>Alphaproteobacteria</taxon>
        <taxon>Hyphomicrobiales</taxon>
        <taxon>Rhizobiaceae</taxon>
        <taxon>Rhizobium/Agrobacterium group</taxon>
        <taxon>Agrobacterium</taxon>
        <taxon>Agrobacterium tumefaciens complex</taxon>
    </lineage>
</organism>
<dbReference type="Pfam" id="PF09957">
    <property type="entry name" value="VapB_antitoxin"/>
    <property type="match status" value="1"/>
</dbReference>
<gene>
    <name evidence="1" type="ORF">A7J57_17995</name>
</gene>
<evidence type="ECO:0000313" key="2">
    <source>
        <dbReference type="Proteomes" id="UP000077098"/>
    </source>
</evidence>
<accession>A0A176WXT1</accession>